<dbReference type="RefSeq" id="WP_057835528.1">
    <property type="nucleotide sequence ID" value="NZ_LLXZ01000073.1"/>
</dbReference>
<dbReference type="OrthoDB" id="8236183at2"/>
<feature type="transmembrane region" description="Helical" evidence="1">
    <location>
        <begin position="87"/>
        <end position="106"/>
    </location>
</feature>
<dbReference type="Proteomes" id="UP000050863">
    <property type="component" value="Unassembled WGS sequence"/>
</dbReference>
<comment type="caution">
    <text evidence="2">The sequence shown here is derived from an EMBL/GenBank/DDBJ whole genome shotgun (WGS) entry which is preliminary data.</text>
</comment>
<protein>
    <submittedName>
        <fullName evidence="2">Uncharacterized protein</fullName>
    </submittedName>
</protein>
<dbReference type="EMBL" id="LLXZ01000073">
    <property type="protein sequence ID" value="KRR09289.1"/>
    <property type="molecule type" value="Genomic_DNA"/>
</dbReference>
<keyword evidence="1" id="KW-0472">Membrane</keyword>
<name>A0A0R3LNC2_9BRAD</name>
<dbReference type="AlphaFoldDB" id="A0A0R3LNC2"/>
<feature type="transmembrane region" description="Helical" evidence="1">
    <location>
        <begin position="53"/>
        <end position="75"/>
    </location>
</feature>
<reference evidence="2 3" key="1">
    <citation type="submission" date="2014-03" db="EMBL/GenBank/DDBJ databases">
        <title>Bradyrhizobium valentinum sp. nov., isolated from effective nodules of Lupinus mariae-josephae, a lupine endemic of basic-lime soils in Eastern Spain.</title>
        <authorList>
            <person name="Duran D."/>
            <person name="Rey L."/>
            <person name="Navarro A."/>
            <person name="Busquets A."/>
            <person name="Imperial J."/>
            <person name="Ruiz-Argueso T."/>
        </authorList>
    </citation>
    <scope>NUCLEOTIDE SEQUENCE [LARGE SCALE GENOMIC DNA]</scope>
    <source>
        <strain evidence="2 3">PAC68</strain>
    </source>
</reference>
<evidence type="ECO:0000313" key="3">
    <source>
        <dbReference type="Proteomes" id="UP000050863"/>
    </source>
</evidence>
<keyword evidence="1" id="KW-0812">Transmembrane</keyword>
<organism evidence="2 3">
    <name type="scientific">Bradyrhizobium jicamae</name>
    <dbReference type="NCBI Taxonomy" id="280332"/>
    <lineage>
        <taxon>Bacteria</taxon>
        <taxon>Pseudomonadati</taxon>
        <taxon>Pseudomonadota</taxon>
        <taxon>Alphaproteobacteria</taxon>
        <taxon>Hyphomicrobiales</taxon>
        <taxon>Nitrobacteraceae</taxon>
        <taxon>Bradyrhizobium</taxon>
    </lineage>
</organism>
<evidence type="ECO:0000256" key="1">
    <source>
        <dbReference type="SAM" id="Phobius"/>
    </source>
</evidence>
<keyword evidence="1" id="KW-1133">Transmembrane helix</keyword>
<sequence>MASTESTAPKLSEDDPIKVLFDLASYWATIWAFIALCLWLEHQVLKRLDIESGSIQVAILLVSTPVIFLATVTRIEKNPKARLILERARYVVILVAAALLGAYIHATHKDQSYESALRDGAVLACAKIAACKAAAADYANTR</sequence>
<feature type="transmembrane region" description="Helical" evidence="1">
    <location>
        <begin position="20"/>
        <end position="41"/>
    </location>
</feature>
<proteinExistence type="predicted"/>
<gene>
    <name evidence="2" type="ORF">CQ12_39975</name>
</gene>
<accession>A0A0R3LNC2</accession>
<evidence type="ECO:0000313" key="2">
    <source>
        <dbReference type="EMBL" id="KRR09289.1"/>
    </source>
</evidence>
<keyword evidence="3" id="KW-1185">Reference proteome</keyword>